<dbReference type="EMBL" id="JAPDDR010000001">
    <property type="protein sequence ID" value="MCW1912276.1"/>
    <property type="molecule type" value="Genomic_DNA"/>
</dbReference>
<organism evidence="2 3">
    <name type="scientific">Luteolibacter rhizosphaerae</name>
    <dbReference type="NCBI Taxonomy" id="2989719"/>
    <lineage>
        <taxon>Bacteria</taxon>
        <taxon>Pseudomonadati</taxon>
        <taxon>Verrucomicrobiota</taxon>
        <taxon>Verrucomicrobiia</taxon>
        <taxon>Verrucomicrobiales</taxon>
        <taxon>Verrucomicrobiaceae</taxon>
        <taxon>Luteolibacter</taxon>
    </lineage>
</organism>
<feature type="region of interest" description="Disordered" evidence="1">
    <location>
        <begin position="86"/>
        <end position="124"/>
    </location>
</feature>
<comment type="caution">
    <text evidence="2">The sequence shown here is derived from an EMBL/GenBank/DDBJ whole genome shotgun (WGS) entry which is preliminary data.</text>
</comment>
<sequence>MVTSVEKQALEDLLLLDDESLRREGLLALATEWAKIDPRQAAENLAALASGEDRDRLLGHVVAIWTKSDPKKCLAWIASAPVEEPTRQLMKERPTRDGPRALLTKPWHRPVKPEMRPGSGPFSP</sequence>
<evidence type="ECO:0000313" key="3">
    <source>
        <dbReference type="Proteomes" id="UP001165653"/>
    </source>
</evidence>
<feature type="compositionally biased region" description="Basic and acidic residues" evidence="1">
    <location>
        <begin position="86"/>
        <end position="99"/>
    </location>
</feature>
<dbReference type="Proteomes" id="UP001165653">
    <property type="component" value="Unassembled WGS sequence"/>
</dbReference>
<evidence type="ECO:0000313" key="2">
    <source>
        <dbReference type="EMBL" id="MCW1912276.1"/>
    </source>
</evidence>
<keyword evidence="3" id="KW-1185">Reference proteome</keyword>
<accession>A0ABT3FXH3</accession>
<name>A0ABT3FXH3_9BACT</name>
<dbReference type="RefSeq" id="WP_264510534.1">
    <property type="nucleotide sequence ID" value="NZ_JAPDDR010000001.1"/>
</dbReference>
<proteinExistence type="predicted"/>
<protein>
    <recommendedName>
        <fullName evidence="4">HEAT repeat domain-containing protein</fullName>
    </recommendedName>
</protein>
<evidence type="ECO:0000256" key="1">
    <source>
        <dbReference type="SAM" id="MobiDB-lite"/>
    </source>
</evidence>
<gene>
    <name evidence="2" type="ORF">OJ996_01745</name>
</gene>
<reference evidence="2" key="1">
    <citation type="submission" date="2022-10" db="EMBL/GenBank/DDBJ databases">
        <title>Luteolibacter sp. GHJ8, whole genome shotgun sequencing project.</title>
        <authorList>
            <person name="Zhao G."/>
            <person name="Shen L."/>
        </authorList>
    </citation>
    <scope>NUCLEOTIDE SEQUENCE</scope>
    <source>
        <strain evidence="2">GHJ8</strain>
    </source>
</reference>
<evidence type="ECO:0008006" key="4">
    <source>
        <dbReference type="Google" id="ProtNLM"/>
    </source>
</evidence>